<reference evidence="2" key="2">
    <citation type="submission" date="2020-11" db="EMBL/GenBank/DDBJ databases">
        <authorList>
            <person name="McCartney M.A."/>
            <person name="Auch B."/>
            <person name="Kono T."/>
            <person name="Mallez S."/>
            <person name="Becker A."/>
            <person name="Gohl D.M."/>
            <person name="Silverstein K.A.T."/>
            <person name="Koren S."/>
            <person name="Bechman K.B."/>
            <person name="Herman A."/>
            <person name="Abrahante J.E."/>
            <person name="Garbe J."/>
        </authorList>
    </citation>
    <scope>NUCLEOTIDE SEQUENCE</scope>
    <source>
        <strain evidence="2">Duluth1</strain>
        <tissue evidence="2">Whole animal</tissue>
    </source>
</reference>
<evidence type="ECO:0000313" key="2">
    <source>
        <dbReference type="EMBL" id="KAH3720124.1"/>
    </source>
</evidence>
<dbReference type="EMBL" id="JAIWYP010000013">
    <property type="protein sequence ID" value="KAH3720124.1"/>
    <property type="molecule type" value="Genomic_DNA"/>
</dbReference>
<proteinExistence type="predicted"/>
<dbReference type="AlphaFoldDB" id="A0A9D4HJS1"/>
<gene>
    <name evidence="2" type="ORF">DPMN_063017</name>
</gene>
<evidence type="ECO:0000313" key="3">
    <source>
        <dbReference type="Proteomes" id="UP000828390"/>
    </source>
</evidence>
<dbReference type="Proteomes" id="UP000828390">
    <property type="component" value="Unassembled WGS sequence"/>
</dbReference>
<feature type="region of interest" description="Disordered" evidence="1">
    <location>
        <begin position="62"/>
        <end position="86"/>
    </location>
</feature>
<keyword evidence="3" id="KW-1185">Reference proteome</keyword>
<reference evidence="2" key="1">
    <citation type="journal article" date="2019" name="bioRxiv">
        <title>The Genome of the Zebra Mussel, Dreissena polymorpha: A Resource for Invasive Species Research.</title>
        <authorList>
            <person name="McCartney M.A."/>
            <person name="Auch B."/>
            <person name="Kono T."/>
            <person name="Mallez S."/>
            <person name="Zhang Y."/>
            <person name="Obille A."/>
            <person name="Becker A."/>
            <person name="Abrahante J.E."/>
            <person name="Garbe J."/>
            <person name="Badalamenti J.P."/>
            <person name="Herman A."/>
            <person name="Mangelson H."/>
            <person name="Liachko I."/>
            <person name="Sullivan S."/>
            <person name="Sone E.D."/>
            <person name="Koren S."/>
            <person name="Silverstein K.A.T."/>
            <person name="Beckman K.B."/>
            <person name="Gohl D.M."/>
        </authorList>
    </citation>
    <scope>NUCLEOTIDE SEQUENCE</scope>
    <source>
        <strain evidence="2">Duluth1</strain>
        <tissue evidence="2">Whole animal</tissue>
    </source>
</reference>
<accession>A0A9D4HJS1</accession>
<organism evidence="2 3">
    <name type="scientific">Dreissena polymorpha</name>
    <name type="common">Zebra mussel</name>
    <name type="synonym">Mytilus polymorpha</name>
    <dbReference type="NCBI Taxonomy" id="45954"/>
    <lineage>
        <taxon>Eukaryota</taxon>
        <taxon>Metazoa</taxon>
        <taxon>Spiralia</taxon>
        <taxon>Lophotrochozoa</taxon>
        <taxon>Mollusca</taxon>
        <taxon>Bivalvia</taxon>
        <taxon>Autobranchia</taxon>
        <taxon>Heteroconchia</taxon>
        <taxon>Euheterodonta</taxon>
        <taxon>Imparidentia</taxon>
        <taxon>Neoheterodontei</taxon>
        <taxon>Myida</taxon>
        <taxon>Dreissenoidea</taxon>
        <taxon>Dreissenidae</taxon>
        <taxon>Dreissena</taxon>
    </lineage>
</organism>
<protein>
    <submittedName>
        <fullName evidence="2">Uncharacterized protein</fullName>
    </submittedName>
</protein>
<name>A0A9D4HJS1_DREPO</name>
<comment type="caution">
    <text evidence="2">The sequence shown here is derived from an EMBL/GenBank/DDBJ whole genome shotgun (WGS) entry which is preliminary data.</text>
</comment>
<sequence>MRCTCKHRASRDFFVCRGYDIHENGQFQHILKESILHEEPINLDMDQIADSIEIKTLSAIRDPEPNVGDNYGDSSEVLGSRSGSDNPDAINRNCTFVNRLRGIPEFVKEEKEIETVNGACVYQHPERGTGDTSRGTSCEFCLSGFDMNNGTTLNSFETSHLEIQNEAQNSSLVNPGNINRGNNENEADQVIRFNSVQKQIVLNERKKGIRSHVHFPDEEDSKCNLLRPKSDYIQ</sequence>
<evidence type="ECO:0000256" key="1">
    <source>
        <dbReference type="SAM" id="MobiDB-lite"/>
    </source>
</evidence>